<dbReference type="PANTHER" id="PTHR48047:SF182">
    <property type="entry name" value="GLYCOSYLTRANSFERASE"/>
    <property type="match status" value="1"/>
</dbReference>
<feature type="non-terminal residue" evidence="7">
    <location>
        <position position="1"/>
    </location>
</feature>
<evidence type="ECO:0000256" key="5">
    <source>
        <dbReference type="SAM" id="MobiDB-lite"/>
    </source>
</evidence>
<dbReference type="AlphaFoldDB" id="A0A5J9SZ79"/>
<dbReference type="Pfam" id="PF26168">
    <property type="entry name" value="Glyco_transf_N"/>
    <property type="match status" value="1"/>
</dbReference>
<dbReference type="InterPro" id="IPR002213">
    <property type="entry name" value="UDP_glucos_trans"/>
</dbReference>
<dbReference type="Gene3D" id="3.40.50.2000">
    <property type="entry name" value="Glycogen Phosphorylase B"/>
    <property type="match status" value="2"/>
</dbReference>
<evidence type="ECO:0000256" key="3">
    <source>
        <dbReference type="RuleBase" id="RU003718"/>
    </source>
</evidence>
<name>A0A5J9SZ79_9POAL</name>
<evidence type="ECO:0000256" key="1">
    <source>
        <dbReference type="ARBA" id="ARBA00009995"/>
    </source>
</evidence>
<reference evidence="7 8" key="1">
    <citation type="journal article" date="2019" name="Sci. Rep.">
        <title>A high-quality genome of Eragrostis curvula grass provides insights into Poaceae evolution and supports new strategies to enhance forage quality.</title>
        <authorList>
            <person name="Carballo J."/>
            <person name="Santos B.A.C.M."/>
            <person name="Zappacosta D."/>
            <person name="Garbus I."/>
            <person name="Selva J.P."/>
            <person name="Gallo C.A."/>
            <person name="Diaz A."/>
            <person name="Albertini E."/>
            <person name="Caccamo M."/>
            <person name="Echenique V."/>
        </authorList>
    </citation>
    <scope>NUCLEOTIDE SEQUENCE [LARGE SCALE GENOMIC DNA]</scope>
    <source>
        <strain evidence="8">cv. Victoria</strain>
        <tissue evidence="7">Leaf</tissue>
    </source>
</reference>
<sequence length="567" mass="63328">MCKDLFFLSDTKTSKISALSGGLNQQPATESKIKREAAIAMNFIDDAPKPHFVLVPFMAQGHSIPMIDMAHLLAKHGALVSFITTTANATRIECTIDRAREMNLPIQFVPLKLESTAVGLPSGCESVDKVLDKEQLKRLIDAYRMLHEPLLLCLSAQSIPPSCIISDLCQPWTGDVARELGIPRYIIHQGKVFENVTRENELVVLPGFPHHIEASKAKSPGNFNFPGFEQFGEKILEEERRADGVVTNSFYELEPLYHEAYQEKIGKKVWSLGPMFLCNTDMNAMAARGNKSSVDEKHCVRWLDSMKPGSVLYVSFGSMARTVLSQIEEIALGLESSKSPFLWVIKSDDKASDIDKMMAEGFEERIRGRGFIIRGWAPQAMILSHPSVGGFMTHCGWNSIIEGISSGVPLITWPHCAEQFLNEKLILDTLKIGVSVGVHSITTRTMEAREVSIVKRDQIENAVLNLMGKEIDAEERRMRARELSQKATQAVNGGSSYKNDGRSTTVKSRRPWTSSGTRDTSGAFRRTVGGRWTLTNRTHMTQPCLLQRPCEEEHQKSFPHSVQLRNQ</sequence>
<evidence type="ECO:0000313" key="8">
    <source>
        <dbReference type="Proteomes" id="UP000324897"/>
    </source>
</evidence>
<feature type="compositionally biased region" description="Polar residues" evidence="5">
    <location>
        <begin position="485"/>
        <end position="520"/>
    </location>
</feature>
<evidence type="ECO:0000313" key="7">
    <source>
        <dbReference type="EMBL" id="TVU04317.1"/>
    </source>
</evidence>
<feature type="domain" description="Glycosyltransferase N-terminal" evidence="6">
    <location>
        <begin position="53"/>
        <end position="275"/>
    </location>
</feature>
<dbReference type="InterPro" id="IPR035595">
    <property type="entry name" value="UDP_glycos_trans_CS"/>
</dbReference>
<keyword evidence="3" id="KW-0328">Glycosyltransferase</keyword>
<dbReference type="EC" id="2.4.1.-" evidence="4"/>
<evidence type="ECO:0000256" key="4">
    <source>
        <dbReference type="RuleBase" id="RU362057"/>
    </source>
</evidence>
<evidence type="ECO:0000259" key="6">
    <source>
        <dbReference type="Pfam" id="PF26168"/>
    </source>
</evidence>
<keyword evidence="8" id="KW-1185">Reference proteome</keyword>
<dbReference type="EMBL" id="RWGY01000069">
    <property type="protein sequence ID" value="TVU04317.1"/>
    <property type="molecule type" value="Genomic_DNA"/>
</dbReference>
<gene>
    <name evidence="7" type="ORF">EJB05_50109</name>
</gene>
<comment type="similarity">
    <text evidence="1 3">Belongs to the UDP-glycosyltransferase family.</text>
</comment>
<dbReference type="Pfam" id="PF00201">
    <property type="entry name" value="UDPGT"/>
    <property type="match status" value="1"/>
</dbReference>
<dbReference type="CDD" id="cd03784">
    <property type="entry name" value="GT1_Gtf-like"/>
    <property type="match status" value="1"/>
</dbReference>
<accession>A0A5J9SZ79</accession>
<organism evidence="7 8">
    <name type="scientific">Eragrostis curvula</name>
    <name type="common">weeping love grass</name>
    <dbReference type="NCBI Taxonomy" id="38414"/>
    <lineage>
        <taxon>Eukaryota</taxon>
        <taxon>Viridiplantae</taxon>
        <taxon>Streptophyta</taxon>
        <taxon>Embryophyta</taxon>
        <taxon>Tracheophyta</taxon>
        <taxon>Spermatophyta</taxon>
        <taxon>Magnoliopsida</taxon>
        <taxon>Liliopsida</taxon>
        <taxon>Poales</taxon>
        <taxon>Poaceae</taxon>
        <taxon>PACMAD clade</taxon>
        <taxon>Chloridoideae</taxon>
        <taxon>Eragrostideae</taxon>
        <taxon>Eragrostidinae</taxon>
        <taxon>Eragrostis</taxon>
    </lineage>
</organism>
<dbReference type="InterPro" id="IPR058980">
    <property type="entry name" value="Glyco_transf_N"/>
</dbReference>
<dbReference type="Gramene" id="TVU04317">
    <property type="protein sequence ID" value="TVU04317"/>
    <property type="gene ID" value="EJB05_50109"/>
</dbReference>
<dbReference type="Proteomes" id="UP000324897">
    <property type="component" value="Unassembled WGS sequence"/>
</dbReference>
<dbReference type="OrthoDB" id="5835829at2759"/>
<dbReference type="FunFam" id="3.40.50.2000:FF:000047">
    <property type="entry name" value="Glycosyltransferase"/>
    <property type="match status" value="1"/>
</dbReference>
<protein>
    <recommendedName>
        <fullName evidence="4">Glycosyltransferase</fullName>
        <ecNumber evidence="4">2.4.1.-</ecNumber>
    </recommendedName>
</protein>
<dbReference type="GO" id="GO:0035251">
    <property type="term" value="F:UDP-glucosyltransferase activity"/>
    <property type="evidence" value="ECO:0007669"/>
    <property type="project" value="TreeGrafter"/>
</dbReference>
<keyword evidence="2 3" id="KW-0808">Transferase</keyword>
<evidence type="ECO:0000256" key="2">
    <source>
        <dbReference type="ARBA" id="ARBA00022679"/>
    </source>
</evidence>
<comment type="caution">
    <text evidence="7">The sequence shown here is derived from an EMBL/GenBank/DDBJ whole genome shotgun (WGS) entry which is preliminary data.</text>
</comment>
<dbReference type="PROSITE" id="PS00375">
    <property type="entry name" value="UDPGT"/>
    <property type="match status" value="1"/>
</dbReference>
<feature type="region of interest" description="Disordered" evidence="5">
    <location>
        <begin position="485"/>
        <end position="523"/>
    </location>
</feature>
<dbReference type="SUPFAM" id="SSF53756">
    <property type="entry name" value="UDP-Glycosyltransferase/glycogen phosphorylase"/>
    <property type="match status" value="1"/>
</dbReference>
<dbReference type="PANTHER" id="PTHR48047">
    <property type="entry name" value="GLYCOSYLTRANSFERASE"/>
    <property type="match status" value="1"/>
</dbReference>
<proteinExistence type="inferred from homology"/>